<dbReference type="EMBL" id="CAAALY010110783">
    <property type="protein sequence ID" value="VEL30257.1"/>
    <property type="molecule type" value="Genomic_DNA"/>
</dbReference>
<organism evidence="2 3">
    <name type="scientific">Protopolystoma xenopodis</name>
    <dbReference type="NCBI Taxonomy" id="117903"/>
    <lineage>
        <taxon>Eukaryota</taxon>
        <taxon>Metazoa</taxon>
        <taxon>Spiralia</taxon>
        <taxon>Lophotrochozoa</taxon>
        <taxon>Platyhelminthes</taxon>
        <taxon>Monogenea</taxon>
        <taxon>Polyopisthocotylea</taxon>
        <taxon>Polystomatidea</taxon>
        <taxon>Polystomatidae</taxon>
        <taxon>Protopolystoma</taxon>
    </lineage>
</organism>
<protein>
    <submittedName>
        <fullName evidence="2">Uncharacterized protein</fullName>
    </submittedName>
</protein>
<feature type="region of interest" description="Disordered" evidence="1">
    <location>
        <begin position="27"/>
        <end position="99"/>
    </location>
</feature>
<keyword evidence="3" id="KW-1185">Reference proteome</keyword>
<dbReference type="AlphaFoldDB" id="A0A448X7X6"/>
<accession>A0A448X7X6</accession>
<evidence type="ECO:0000313" key="3">
    <source>
        <dbReference type="Proteomes" id="UP000784294"/>
    </source>
</evidence>
<gene>
    <name evidence="2" type="ORF">PXEA_LOCUS23697</name>
</gene>
<comment type="caution">
    <text evidence="2">The sequence shown here is derived from an EMBL/GenBank/DDBJ whole genome shotgun (WGS) entry which is preliminary data.</text>
</comment>
<feature type="compositionally biased region" description="Polar residues" evidence="1">
    <location>
        <begin position="31"/>
        <end position="44"/>
    </location>
</feature>
<sequence length="117" mass="12692">MNPLGALGVDETSDAVSAAVVRLADKARQAVSLSSPTKRSNTSVPEPCRISRNETSRRKEETGYAKEAEGREEEEDEDAVEVGESDEESSAESSDSTKDWLFTELPGQLKLSAQVLF</sequence>
<reference evidence="2" key="1">
    <citation type="submission" date="2018-11" db="EMBL/GenBank/DDBJ databases">
        <authorList>
            <consortium name="Pathogen Informatics"/>
        </authorList>
    </citation>
    <scope>NUCLEOTIDE SEQUENCE</scope>
</reference>
<dbReference type="Proteomes" id="UP000784294">
    <property type="component" value="Unassembled WGS sequence"/>
</dbReference>
<feature type="compositionally biased region" description="Basic and acidic residues" evidence="1">
    <location>
        <begin position="49"/>
        <end position="69"/>
    </location>
</feature>
<proteinExistence type="predicted"/>
<evidence type="ECO:0000313" key="2">
    <source>
        <dbReference type="EMBL" id="VEL30257.1"/>
    </source>
</evidence>
<feature type="compositionally biased region" description="Acidic residues" evidence="1">
    <location>
        <begin position="70"/>
        <end position="90"/>
    </location>
</feature>
<evidence type="ECO:0000256" key="1">
    <source>
        <dbReference type="SAM" id="MobiDB-lite"/>
    </source>
</evidence>
<name>A0A448X7X6_9PLAT</name>